<keyword evidence="1" id="KW-1133">Transmembrane helix</keyword>
<dbReference type="AlphaFoldDB" id="A0AAN7QHM9"/>
<protein>
    <submittedName>
        <fullName evidence="2">Uncharacterized protein</fullName>
    </submittedName>
</protein>
<evidence type="ECO:0000256" key="1">
    <source>
        <dbReference type="SAM" id="Phobius"/>
    </source>
</evidence>
<organism evidence="2 3">
    <name type="scientific">Trapa incisa</name>
    <dbReference type="NCBI Taxonomy" id="236973"/>
    <lineage>
        <taxon>Eukaryota</taxon>
        <taxon>Viridiplantae</taxon>
        <taxon>Streptophyta</taxon>
        <taxon>Embryophyta</taxon>
        <taxon>Tracheophyta</taxon>
        <taxon>Spermatophyta</taxon>
        <taxon>Magnoliopsida</taxon>
        <taxon>eudicotyledons</taxon>
        <taxon>Gunneridae</taxon>
        <taxon>Pentapetalae</taxon>
        <taxon>rosids</taxon>
        <taxon>malvids</taxon>
        <taxon>Myrtales</taxon>
        <taxon>Lythraceae</taxon>
        <taxon>Trapa</taxon>
    </lineage>
</organism>
<dbReference type="PANTHER" id="PTHR33287">
    <property type="entry name" value="OS03G0453550 PROTEIN"/>
    <property type="match status" value="1"/>
</dbReference>
<dbReference type="PANTHER" id="PTHR33287:SF3">
    <property type="entry name" value="OS03G0453550 PROTEIN"/>
    <property type="match status" value="1"/>
</dbReference>
<accession>A0AAN7QHM9</accession>
<comment type="caution">
    <text evidence="2">The sequence shown here is derived from an EMBL/GenBank/DDBJ whole genome shotgun (WGS) entry which is preliminary data.</text>
</comment>
<feature type="transmembrane region" description="Helical" evidence="1">
    <location>
        <begin position="41"/>
        <end position="65"/>
    </location>
</feature>
<evidence type="ECO:0000313" key="3">
    <source>
        <dbReference type="Proteomes" id="UP001345219"/>
    </source>
</evidence>
<gene>
    <name evidence="2" type="ORF">SAY87_003145</name>
</gene>
<evidence type="ECO:0000313" key="2">
    <source>
        <dbReference type="EMBL" id="KAK4768004.1"/>
    </source>
</evidence>
<proteinExistence type="predicted"/>
<reference evidence="2 3" key="1">
    <citation type="journal article" date="2023" name="Hortic Res">
        <title>Pangenome of water caltrop reveals structural variations and asymmetric subgenome divergence after allopolyploidization.</title>
        <authorList>
            <person name="Zhang X."/>
            <person name="Chen Y."/>
            <person name="Wang L."/>
            <person name="Yuan Y."/>
            <person name="Fang M."/>
            <person name="Shi L."/>
            <person name="Lu R."/>
            <person name="Comes H.P."/>
            <person name="Ma Y."/>
            <person name="Chen Y."/>
            <person name="Huang G."/>
            <person name="Zhou Y."/>
            <person name="Zheng Z."/>
            <person name="Qiu Y."/>
        </authorList>
    </citation>
    <scope>NUCLEOTIDE SEQUENCE [LARGE SCALE GENOMIC DNA]</scope>
    <source>
        <tissue evidence="2">Roots</tissue>
    </source>
</reference>
<keyword evidence="1" id="KW-0472">Membrane</keyword>
<name>A0AAN7QHM9_9MYRT</name>
<dbReference type="Proteomes" id="UP001345219">
    <property type="component" value="Chromosome 3"/>
</dbReference>
<keyword evidence="3" id="KW-1185">Reference proteome</keyword>
<dbReference type="EMBL" id="JAXIOK010000006">
    <property type="protein sequence ID" value="KAK4768004.1"/>
    <property type="molecule type" value="Genomic_DNA"/>
</dbReference>
<keyword evidence="1" id="KW-0812">Transmembrane</keyword>
<sequence length="171" mass="19966">MEISESPGHLLLLELWQREESLFARRATLRETRMESIKREIFELCCSFFVFHFVFHFLFLTLLFVSSVDILGRVLNCRDWWIPTVLSVERQLHREKGDNRALSRCIQELRMKGSSFDLSKEPVIAKRMMKSSSVEIKWKPLTWCSQNMVTIGLCFAGIISPASKLVLCSLY</sequence>